<dbReference type="OrthoDB" id="3045089at2759"/>
<dbReference type="InterPro" id="IPR036770">
    <property type="entry name" value="Ankyrin_rpt-contain_sf"/>
</dbReference>
<dbReference type="AlphaFoldDB" id="A0A2J6PHM2"/>
<dbReference type="PANTHER" id="PTHR38886:SF1">
    <property type="entry name" value="NACHT-NTPASE AND P-LOOP NTPASES N-TERMINAL DOMAIN-CONTAINING PROTEIN"/>
    <property type="match status" value="1"/>
</dbReference>
<dbReference type="Pfam" id="PF12796">
    <property type="entry name" value="Ank_2"/>
    <property type="match status" value="1"/>
</dbReference>
<keyword evidence="4" id="KW-1185">Reference proteome</keyword>
<dbReference type="SUPFAM" id="SSF48403">
    <property type="entry name" value="Ankyrin repeat"/>
    <property type="match status" value="1"/>
</dbReference>
<evidence type="ECO:0000259" key="2">
    <source>
        <dbReference type="Pfam" id="PF22893"/>
    </source>
</evidence>
<dbReference type="PROSITE" id="PS50088">
    <property type="entry name" value="ANK_REPEAT"/>
    <property type="match status" value="1"/>
</dbReference>
<dbReference type="STRING" id="1745343.A0A2J6PHM2"/>
<dbReference type="Proteomes" id="UP000235672">
    <property type="component" value="Unassembled WGS sequence"/>
</dbReference>
<feature type="repeat" description="ANK" evidence="1">
    <location>
        <begin position="558"/>
        <end position="590"/>
    </location>
</feature>
<sequence>MSFGFGVGDFIAVSVLIKGIVSSLKACGGSASAYQEVQLELSGLQSALTRIEHLKGISAQTPAINAIKVAALNSQHVLEMSRGRMMDSTKKIQWELSMKSEVQEFRTYLVAHTNSLNMRLIVEGLATASAILEEAETTKASLKDGFDQTQQKILNVHADVNEQGRSVLQMGSVLHKLIGLVTSELIPRLDTLIDLANKVWSFNMNIISVLIKAQVQGPSPDIEHTWAQAPVKFEDALGRIIPIPSEFDWPMVDAVIFARFRTGPGRRKVLSGEYELIDDRTGKCVTREPGLEFLLPGASIVMAIILGQYGEVDVCPRLGCPRSSFTTARRPGKTCTNCLAWFGRTNALPRPVRPPEIITDSVLGTRAISEMGLRSNPYEFMRKERRCFKNIRIYVTKLPDTPTAHTVKSSNYDQPWSSYAISERLKRLKIVRSSLPIDGKIEFENNSSSALDGDINKTDNLTTLLIQEINVSTLRSWDTRKGGSLALTRQWNMDYLNDQLNGRSQSSLSQLASQRPAKKTEDVGNLGLMFSAVRNGNIAAVQHLLDGGFDINARTPYDGWTALHWAAHKRKKSVASLLIKYGADATIKSKHEEQTALDLNLAATFGLEKDKDALFALLWEHGDGAMKKRLRSHI</sequence>
<dbReference type="InterPro" id="IPR054464">
    <property type="entry name" value="ULD_fung"/>
</dbReference>
<dbReference type="PROSITE" id="PS50297">
    <property type="entry name" value="ANK_REP_REGION"/>
    <property type="match status" value="1"/>
</dbReference>
<dbReference type="PANTHER" id="PTHR38886">
    <property type="entry name" value="SESA DOMAIN-CONTAINING PROTEIN"/>
    <property type="match status" value="1"/>
</dbReference>
<organism evidence="3 4">
    <name type="scientific">Hyaloscypha hepaticicola</name>
    <dbReference type="NCBI Taxonomy" id="2082293"/>
    <lineage>
        <taxon>Eukaryota</taxon>
        <taxon>Fungi</taxon>
        <taxon>Dikarya</taxon>
        <taxon>Ascomycota</taxon>
        <taxon>Pezizomycotina</taxon>
        <taxon>Leotiomycetes</taxon>
        <taxon>Helotiales</taxon>
        <taxon>Hyaloscyphaceae</taxon>
        <taxon>Hyaloscypha</taxon>
    </lineage>
</organism>
<protein>
    <recommendedName>
        <fullName evidence="2">Ubiquitin-like domain-containing protein</fullName>
    </recommendedName>
</protein>
<dbReference type="EMBL" id="KZ613530">
    <property type="protein sequence ID" value="PMD13541.1"/>
    <property type="molecule type" value="Genomic_DNA"/>
</dbReference>
<name>A0A2J6PHM2_9HELO</name>
<accession>A0A2J6PHM2</accession>
<proteinExistence type="predicted"/>
<dbReference type="InterPro" id="IPR002110">
    <property type="entry name" value="Ankyrin_rpt"/>
</dbReference>
<evidence type="ECO:0000313" key="4">
    <source>
        <dbReference type="Proteomes" id="UP000235672"/>
    </source>
</evidence>
<feature type="domain" description="Ubiquitin-like" evidence="2">
    <location>
        <begin position="227"/>
        <end position="306"/>
    </location>
</feature>
<evidence type="ECO:0000313" key="3">
    <source>
        <dbReference type="EMBL" id="PMD13541.1"/>
    </source>
</evidence>
<dbReference type="SMART" id="SM00248">
    <property type="entry name" value="ANK"/>
    <property type="match status" value="2"/>
</dbReference>
<reference evidence="3 4" key="1">
    <citation type="submission" date="2016-05" db="EMBL/GenBank/DDBJ databases">
        <title>A degradative enzymes factory behind the ericoid mycorrhizal symbiosis.</title>
        <authorList>
            <consortium name="DOE Joint Genome Institute"/>
            <person name="Martino E."/>
            <person name="Morin E."/>
            <person name="Grelet G."/>
            <person name="Kuo A."/>
            <person name="Kohler A."/>
            <person name="Daghino S."/>
            <person name="Barry K."/>
            <person name="Choi C."/>
            <person name="Cichocki N."/>
            <person name="Clum A."/>
            <person name="Copeland A."/>
            <person name="Hainaut M."/>
            <person name="Haridas S."/>
            <person name="Labutti K."/>
            <person name="Lindquist E."/>
            <person name="Lipzen A."/>
            <person name="Khouja H.-R."/>
            <person name="Murat C."/>
            <person name="Ohm R."/>
            <person name="Olson A."/>
            <person name="Spatafora J."/>
            <person name="Veneault-Fourrey C."/>
            <person name="Henrissat B."/>
            <person name="Grigoriev I."/>
            <person name="Martin F."/>
            <person name="Perotto S."/>
        </authorList>
    </citation>
    <scope>NUCLEOTIDE SEQUENCE [LARGE SCALE GENOMIC DNA]</scope>
    <source>
        <strain evidence="3 4">UAMH 7357</strain>
    </source>
</reference>
<dbReference type="Pfam" id="PF22893">
    <property type="entry name" value="ULD_2"/>
    <property type="match status" value="1"/>
</dbReference>
<evidence type="ECO:0000256" key="1">
    <source>
        <dbReference type="PROSITE-ProRule" id="PRU00023"/>
    </source>
</evidence>
<keyword evidence="1" id="KW-0040">ANK repeat</keyword>
<gene>
    <name evidence="3" type="ORF">NA56DRAFT_755670</name>
</gene>
<dbReference type="Gene3D" id="1.25.40.20">
    <property type="entry name" value="Ankyrin repeat-containing domain"/>
    <property type="match status" value="1"/>
</dbReference>